<name>A0A3D0ZP88_UNCKA</name>
<accession>A0A3D0ZP88</accession>
<feature type="transmembrane region" description="Helical" evidence="1">
    <location>
        <begin position="44"/>
        <end position="61"/>
    </location>
</feature>
<keyword evidence="1" id="KW-1133">Transmembrane helix</keyword>
<dbReference type="InterPro" id="IPR006976">
    <property type="entry name" value="VanZ-like"/>
</dbReference>
<evidence type="ECO:0000313" key="3">
    <source>
        <dbReference type="EMBL" id="HCC42090.1"/>
    </source>
</evidence>
<feature type="transmembrane region" description="Helical" evidence="1">
    <location>
        <begin position="12"/>
        <end position="32"/>
    </location>
</feature>
<evidence type="ECO:0000313" key="4">
    <source>
        <dbReference type="Proteomes" id="UP000263336"/>
    </source>
</evidence>
<keyword evidence="1" id="KW-0812">Transmembrane</keyword>
<evidence type="ECO:0000256" key="1">
    <source>
        <dbReference type="SAM" id="Phobius"/>
    </source>
</evidence>
<organism evidence="3 4">
    <name type="scientific">candidate division WWE3 bacterium</name>
    <dbReference type="NCBI Taxonomy" id="2053526"/>
    <lineage>
        <taxon>Bacteria</taxon>
        <taxon>Katanobacteria</taxon>
    </lineage>
</organism>
<keyword evidence="1" id="KW-0472">Membrane</keyword>
<dbReference type="EMBL" id="DOZN01000008">
    <property type="protein sequence ID" value="HCC42090.1"/>
    <property type="molecule type" value="Genomic_DNA"/>
</dbReference>
<sequence length="127" mass="14453">MQKGLKLYKKWFPSVMLMIIISAFSSIKGPYIDAVGLGKESYHINAHFFLFVALCISYYYATGKVALSVVLTMIFGIFDEMHQLFTPFRNASFFDIQVDSLGALIGGAFSWKLWPLIRNKPKNSQKK</sequence>
<proteinExistence type="predicted"/>
<comment type="caution">
    <text evidence="3">The sequence shown here is derived from an EMBL/GenBank/DDBJ whole genome shotgun (WGS) entry which is preliminary data.</text>
</comment>
<dbReference type="AlphaFoldDB" id="A0A3D0ZP88"/>
<feature type="domain" description="VanZ-like" evidence="2">
    <location>
        <begin position="47"/>
        <end position="108"/>
    </location>
</feature>
<protein>
    <recommendedName>
        <fullName evidence="2">VanZ-like domain-containing protein</fullName>
    </recommendedName>
</protein>
<dbReference type="Proteomes" id="UP000263336">
    <property type="component" value="Unassembled WGS sequence"/>
</dbReference>
<dbReference type="Pfam" id="PF04892">
    <property type="entry name" value="VanZ"/>
    <property type="match status" value="1"/>
</dbReference>
<gene>
    <name evidence="3" type="ORF">DEP93_01315</name>
</gene>
<reference evidence="3 4" key="1">
    <citation type="journal article" date="2018" name="Nat. Biotechnol.">
        <title>A standardized bacterial taxonomy based on genome phylogeny substantially revises the tree of life.</title>
        <authorList>
            <person name="Parks D.H."/>
            <person name="Chuvochina M."/>
            <person name="Waite D.W."/>
            <person name="Rinke C."/>
            <person name="Skarshewski A."/>
            <person name="Chaumeil P.A."/>
            <person name="Hugenholtz P."/>
        </authorList>
    </citation>
    <scope>NUCLEOTIDE SEQUENCE [LARGE SCALE GENOMIC DNA]</scope>
    <source>
        <strain evidence="3">UBA11701</strain>
    </source>
</reference>
<dbReference type="NCBIfam" id="NF037970">
    <property type="entry name" value="vanZ_1"/>
    <property type="match status" value="1"/>
</dbReference>
<evidence type="ECO:0000259" key="2">
    <source>
        <dbReference type="Pfam" id="PF04892"/>
    </source>
</evidence>